<feature type="transmembrane region" description="Helical" evidence="1">
    <location>
        <begin position="99"/>
        <end position="120"/>
    </location>
</feature>
<sequence>MEYLVFILGCLIACAIAFAVNKTKIFNFMNRIKKDIFGYIIEFVLSVISLVLLFQCFILYHYWHNFNVILYVLWIISLSILILLIYKMINNSKNDLSKLFIIIMIPVGLIFMMCMLPDFVPDEQAHFQRAYQVSWLHLSTGIHGLIDSDYSIMKFSSYKNIFSYINFNLNPTYKMYHEACNYNFTCYIIPAIVLALGRLFHFSLYLSYYLGRMANLILYITLISYAIKITPKGKKIFFVLGFNPMFIHLAGSYSADVLVTSISVLSVAYGLYLFEKDVITKKDVIIVMTMIFVIAVTKYVYLPIFGIYFAIIPKLIKMPKTNWFLLVGCACVGLVYVYISLKLNSNTEVIASQKEYYEAANVDGTRQLEFLLSSKLNVLRVLKCTFEAKILYYFDNFINRLGWLQIFINKFSFVFYYIILFLAAFVENTKLNIKNRIWFAFIGIVISVLVVMGLYLYFTPVGWMTSEGVQGRYFIPCSVLFLLAISNGLLKKLDNNILFTVSVFVINILVANDIFMYFM</sequence>
<evidence type="ECO:0000313" key="2">
    <source>
        <dbReference type="EMBL" id="RGW76381.1"/>
    </source>
</evidence>
<keyword evidence="1" id="KW-1133">Transmembrane helix</keyword>
<feature type="transmembrane region" description="Helical" evidence="1">
    <location>
        <begin position="497"/>
        <end position="518"/>
    </location>
</feature>
<evidence type="ECO:0000313" key="3">
    <source>
        <dbReference type="Proteomes" id="UP000284651"/>
    </source>
</evidence>
<feature type="transmembrane region" description="Helical" evidence="1">
    <location>
        <begin position="182"/>
        <end position="200"/>
    </location>
</feature>
<keyword evidence="1" id="KW-0472">Membrane</keyword>
<feature type="transmembrane region" description="Helical" evidence="1">
    <location>
        <begin position="206"/>
        <end position="227"/>
    </location>
</feature>
<proteinExistence type="predicted"/>
<accession>A0A413CXY1</accession>
<protein>
    <submittedName>
        <fullName evidence="2">DUF2142 domain-containing protein</fullName>
    </submittedName>
</protein>
<gene>
    <name evidence="2" type="ORF">DWV56_02195</name>
</gene>
<organism evidence="2 3">
    <name type="scientific">Holdemanella biformis</name>
    <dbReference type="NCBI Taxonomy" id="1735"/>
    <lineage>
        <taxon>Bacteria</taxon>
        <taxon>Bacillati</taxon>
        <taxon>Bacillota</taxon>
        <taxon>Erysipelotrichia</taxon>
        <taxon>Erysipelotrichales</taxon>
        <taxon>Erysipelotrichaceae</taxon>
        <taxon>Holdemanella</taxon>
    </lineage>
</organism>
<reference evidence="2 3" key="1">
    <citation type="submission" date="2018-08" db="EMBL/GenBank/DDBJ databases">
        <title>A genome reference for cultivated species of the human gut microbiota.</title>
        <authorList>
            <person name="Zou Y."/>
            <person name="Xue W."/>
            <person name="Luo G."/>
        </authorList>
    </citation>
    <scope>NUCLEOTIDE SEQUENCE [LARGE SCALE GENOMIC DNA]</scope>
    <source>
        <strain evidence="2 3">AF10-31</strain>
    </source>
</reference>
<feature type="transmembrane region" description="Helical" evidence="1">
    <location>
        <begin position="284"/>
        <end position="311"/>
    </location>
</feature>
<feature type="transmembrane region" description="Helical" evidence="1">
    <location>
        <begin position="43"/>
        <end position="63"/>
    </location>
</feature>
<dbReference type="InterPro" id="IPR018674">
    <property type="entry name" value="DUF2142_membrane"/>
</dbReference>
<dbReference type="EMBL" id="QSAT01000004">
    <property type="protein sequence ID" value="RGW76381.1"/>
    <property type="molecule type" value="Genomic_DNA"/>
</dbReference>
<dbReference type="RefSeq" id="WP_118356739.1">
    <property type="nucleotide sequence ID" value="NZ_QSAT01000004.1"/>
</dbReference>
<feature type="transmembrane region" description="Helical" evidence="1">
    <location>
        <begin position="403"/>
        <end position="425"/>
    </location>
</feature>
<feature type="transmembrane region" description="Helical" evidence="1">
    <location>
        <begin position="473"/>
        <end position="490"/>
    </location>
</feature>
<feature type="transmembrane region" description="Helical" evidence="1">
    <location>
        <begin position="323"/>
        <end position="341"/>
    </location>
</feature>
<feature type="transmembrane region" description="Helical" evidence="1">
    <location>
        <begin position="247"/>
        <end position="272"/>
    </location>
</feature>
<keyword evidence="1" id="KW-0812">Transmembrane</keyword>
<comment type="caution">
    <text evidence="2">The sequence shown here is derived from an EMBL/GenBank/DDBJ whole genome shotgun (WGS) entry which is preliminary data.</text>
</comment>
<dbReference type="Pfam" id="PF09913">
    <property type="entry name" value="DUF2142"/>
    <property type="match status" value="1"/>
</dbReference>
<dbReference type="Proteomes" id="UP000284651">
    <property type="component" value="Unassembled WGS sequence"/>
</dbReference>
<evidence type="ECO:0000256" key="1">
    <source>
        <dbReference type="SAM" id="Phobius"/>
    </source>
</evidence>
<dbReference type="AlphaFoldDB" id="A0A413CXY1"/>
<name>A0A413CXY1_9FIRM</name>
<feature type="transmembrane region" description="Helical" evidence="1">
    <location>
        <begin position="437"/>
        <end position="458"/>
    </location>
</feature>
<feature type="transmembrane region" description="Helical" evidence="1">
    <location>
        <begin position="68"/>
        <end position="87"/>
    </location>
</feature>